<organism evidence="1 2">
    <name type="scientific">Ensete ventricosum</name>
    <name type="common">Abyssinian banana</name>
    <name type="synonym">Musa ensete</name>
    <dbReference type="NCBI Taxonomy" id="4639"/>
    <lineage>
        <taxon>Eukaryota</taxon>
        <taxon>Viridiplantae</taxon>
        <taxon>Streptophyta</taxon>
        <taxon>Embryophyta</taxon>
        <taxon>Tracheophyta</taxon>
        <taxon>Spermatophyta</taxon>
        <taxon>Magnoliopsida</taxon>
        <taxon>Liliopsida</taxon>
        <taxon>Zingiberales</taxon>
        <taxon>Musaceae</taxon>
        <taxon>Ensete</taxon>
    </lineage>
</organism>
<dbReference type="EMBL" id="AMZH03008814">
    <property type="protein sequence ID" value="RRT58174.1"/>
    <property type="molecule type" value="Genomic_DNA"/>
</dbReference>
<evidence type="ECO:0000313" key="1">
    <source>
        <dbReference type="EMBL" id="RRT58174.1"/>
    </source>
</evidence>
<name>A0A426Z2I6_ENSVE</name>
<protein>
    <submittedName>
        <fullName evidence="1">Uncharacterized protein</fullName>
    </submittedName>
</protein>
<accession>A0A426Z2I6</accession>
<dbReference type="Proteomes" id="UP000287651">
    <property type="component" value="Unassembled WGS sequence"/>
</dbReference>
<sequence>LEGGTPIEFQGGQPSIEITPSLESPRVLTLGIRAAFLASRCPSTTIHQPPIAIQSNFHNCLKIITKFHRHLHYRISSFDLPVNYNRF</sequence>
<comment type="caution">
    <text evidence="1">The sequence shown here is derived from an EMBL/GenBank/DDBJ whole genome shotgun (WGS) entry which is preliminary data.</text>
</comment>
<reference evidence="1 2" key="1">
    <citation type="journal article" date="2014" name="Agronomy (Basel)">
        <title>A Draft Genome Sequence for Ensete ventricosum, the Drought-Tolerant Tree Against Hunger.</title>
        <authorList>
            <person name="Harrison J."/>
            <person name="Moore K.A."/>
            <person name="Paszkiewicz K."/>
            <person name="Jones T."/>
            <person name="Grant M."/>
            <person name="Ambacheew D."/>
            <person name="Muzemil S."/>
            <person name="Studholme D.J."/>
        </authorList>
    </citation>
    <scope>NUCLEOTIDE SEQUENCE [LARGE SCALE GENOMIC DNA]</scope>
</reference>
<dbReference type="AlphaFoldDB" id="A0A426Z2I6"/>
<proteinExistence type="predicted"/>
<gene>
    <name evidence="1" type="ORF">B296_00032262</name>
</gene>
<feature type="non-terminal residue" evidence="1">
    <location>
        <position position="1"/>
    </location>
</feature>
<evidence type="ECO:0000313" key="2">
    <source>
        <dbReference type="Proteomes" id="UP000287651"/>
    </source>
</evidence>